<evidence type="ECO:0000313" key="4">
    <source>
        <dbReference type="Proteomes" id="UP000196710"/>
    </source>
</evidence>
<keyword evidence="1" id="KW-1133">Transmembrane helix</keyword>
<feature type="transmembrane region" description="Helical" evidence="1">
    <location>
        <begin position="207"/>
        <end position="227"/>
    </location>
</feature>
<name>A0A1Z2XSL5_9FIRM</name>
<proteinExistence type="predicted"/>
<evidence type="ECO:0000256" key="1">
    <source>
        <dbReference type="SAM" id="Phobius"/>
    </source>
</evidence>
<feature type="transmembrane region" description="Helical" evidence="1">
    <location>
        <begin position="631"/>
        <end position="651"/>
    </location>
</feature>
<gene>
    <name evidence="2" type="ORF">ADH66_12255</name>
    <name evidence="3" type="ORF">I5Q82_02565</name>
</gene>
<feature type="transmembrane region" description="Helical" evidence="1">
    <location>
        <begin position="365"/>
        <end position="385"/>
    </location>
</feature>
<feature type="transmembrane region" description="Helical" evidence="1">
    <location>
        <begin position="430"/>
        <end position="450"/>
    </location>
</feature>
<keyword evidence="4" id="KW-1185">Reference proteome</keyword>
<evidence type="ECO:0000313" key="3">
    <source>
        <dbReference type="EMBL" id="QQR30625.1"/>
    </source>
</evidence>
<feature type="transmembrane region" description="Helical" evidence="1">
    <location>
        <begin position="462"/>
        <end position="483"/>
    </location>
</feature>
<feature type="transmembrane region" description="Helical" evidence="1">
    <location>
        <begin position="569"/>
        <end position="588"/>
    </location>
</feature>
<dbReference type="RefSeq" id="WP_066540279.1">
    <property type="nucleotide sequence ID" value="NZ_CP021422.1"/>
</dbReference>
<dbReference type="InterPro" id="IPR018674">
    <property type="entry name" value="DUF2142_membrane"/>
</dbReference>
<keyword evidence="1" id="KW-0812">Transmembrane</keyword>
<reference evidence="2" key="1">
    <citation type="journal article" date="2017" name="Genome Announc.">
        <title>High-Quality Whole-Genome Sequences of the Oligo-Mouse-Microbiota Bacterial Community.</title>
        <authorList>
            <person name="Garzetti D."/>
            <person name="Brugiroux S."/>
            <person name="Bunk B."/>
            <person name="Pukall R."/>
            <person name="McCoy K.D."/>
            <person name="Macpherson A.J."/>
            <person name="Stecher B."/>
        </authorList>
    </citation>
    <scope>NUCLEOTIDE SEQUENCE</scope>
    <source>
        <strain evidence="2">KB18</strain>
    </source>
</reference>
<feature type="transmembrane region" description="Helical" evidence="1">
    <location>
        <begin position="526"/>
        <end position="549"/>
    </location>
</feature>
<dbReference type="Pfam" id="PF09913">
    <property type="entry name" value="DUF2142"/>
    <property type="match status" value="1"/>
</dbReference>
<keyword evidence="1" id="KW-0472">Membrane</keyword>
<evidence type="ECO:0000313" key="2">
    <source>
        <dbReference type="EMBL" id="ASB41361.1"/>
    </source>
</evidence>
<sequence length="659" mass="71886">MERVNWRRQGTLLGIVLALALSAWLINWARTPELTLQSFPEDGRAVPSRSWQLHDCQLKGDAVIRTGEEPYIKFGGLSGSMQSLLVRFGAEPPPGIEIVLYYPDDSGHILPERYEKSRASACKTEYMFSFPLKEYGFLRLEVPADYVLSEVLVSESPLKNQSHIMPSFRIQDLVIFFVLLLAAAQALLYFWPKLLPRLAALWGTRGPFCLGAVKALGTGTALALLAWPVCHLRGIPYLWNHVCFFLLAGAVCCGLWLLRGQAAQRPQRVFALLCLGLGLIFITAAPLIANIPGDGGIHYRHALFTSYGGRAYITRTDAYMIGLIDFPGYANLEMNREFGELVEAHYTSGARQIAEESLLSFPFPAYLPGALGLWLGRFLGMGFAWNYAFGRFVNLLAYTLIVCSAIKLAGRGKILLCVAGLVPSAVFQAATFSPGGIMMAAAMLSAVALFRLGERRGRAVWAARAGLMLLMVLAVFTAPSAVLESGLGLTAEDQLAYIMSSPLSFIKTMVKFALRDLVRPGFLMELGNFSAYAINVPGSALVLAALGITALTEPEDEPLLDTGSLAGKAGVAVCLCAAVGGLAVWTYLRLSPVGEGAVSGFQGRWLLPALFPALYLLRLPKIKSTLHRGRYLYAMLCPAVLLSCMKMWLILRCYSGPEF</sequence>
<organism evidence="3 5">
    <name type="scientific">Acutalibacter muris</name>
    <dbReference type="NCBI Taxonomy" id="1796620"/>
    <lineage>
        <taxon>Bacteria</taxon>
        <taxon>Bacillati</taxon>
        <taxon>Bacillota</taxon>
        <taxon>Clostridia</taxon>
        <taxon>Eubacteriales</taxon>
        <taxon>Acutalibacteraceae</taxon>
        <taxon>Acutalibacter</taxon>
    </lineage>
</organism>
<dbReference type="KEGG" id="amur:ADH66_12255"/>
<reference evidence="4" key="2">
    <citation type="submission" date="2017-05" db="EMBL/GenBank/DDBJ databases">
        <title>Improved OligoMM genomes.</title>
        <authorList>
            <person name="Garzetti D."/>
        </authorList>
    </citation>
    <scope>NUCLEOTIDE SEQUENCE [LARGE SCALE GENOMIC DNA]</scope>
    <source>
        <strain evidence="4">KB18</strain>
    </source>
</reference>
<accession>A0A1Z2XSL5</accession>
<protein>
    <submittedName>
        <fullName evidence="3">DUF2142 domain-containing protein</fullName>
    </submittedName>
</protein>
<feature type="transmembrane region" description="Helical" evidence="1">
    <location>
        <begin position="270"/>
        <end position="289"/>
    </location>
</feature>
<dbReference type="EMBL" id="CP065321">
    <property type="protein sequence ID" value="QQR30625.1"/>
    <property type="molecule type" value="Genomic_DNA"/>
</dbReference>
<dbReference type="AlphaFoldDB" id="A0A1Z2XSL5"/>
<feature type="transmembrane region" description="Helical" evidence="1">
    <location>
        <begin position="392"/>
        <end position="410"/>
    </location>
</feature>
<feature type="transmembrane region" description="Helical" evidence="1">
    <location>
        <begin position="173"/>
        <end position="195"/>
    </location>
</feature>
<reference evidence="3 5" key="3">
    <citation type="submission" date="2020-11" db="EMBL/GenBank/DDBJ databases">
        <title>Closed and high quality bacterial genomes of the OMM12 community.</title>
        <authorList>
            <person name="Marbouty M."/>
            <person name="Lamy-Besnier Q."/>
            <person name="Debarbieux L."/>
            <person name="Koszul R."/>
        </authorList>
    </citation>
    <scope>NUCLEOTIDE SEQUENCE [LARGE SCALE GENOMIC DNA]</scope>
    <source>
        <strain evidence="3 5">KB18</strain>
    </source>
</reference>
<evidence type="ECO:0000313" key="5">
    <source>
        <dbReference type="Proteomes" id="UP000596035"/>
    </source>
</evidence>
<dbReference type="EMBL" id="CP021422">
    <property type="protein sequence ID" value="ASB41361.1"/>
    <property type="molecule type" value="Genomic_DNA"/>
</dbReference>
<feature type="transmembrane region" description="Helical" evidence="1">
    <location>
        <begin position="239"/>
        <end position="258"/>
    </location>
</feature>
<dbReference type="Proteomes" id="UP000196710">
    <property type="component" value="Chromosome"/>
</dbReference>
<dbReference type="Proteomes" id="UP000596035">
    <property type="component" value="Chromosome"/>
</dbReference>